<dbReference type="PANTHER" id="PTHR30308:SF2">
    <property type="entry name" value="SSRA-BINDING PROTEIN"/>
    <property type="match status" value="1"/>
</dbReference>
<reference evidence="4 5" key="1">
    <citation type="journal article" date="2016" name="Nat. Commun.">
        <title>Thousands of microbial genomes shed light on interconnected biogeochemical processes in an aquifer system.</title>
        <authorList>
            <person name="Anantharaman K."/>
            <person name="Brown C.T."/>
            <person name="Hug L.A."/>
            <person name="Sharon I."/>
            <person name="Castelle C.J."/>
            <person name="Probst A.J."/>
            <person name="Thomas B.C."/>
            <person name="Singh A."/>
            <person name="Wilkins M.J."/>
            <person name="Karaoz U."/>
            <person name="Brodie E.L."/>
            <person name="Williams K.H."/>
            <person name="Hubbard S.S."/>
            <person name="Banfield J.F."/>
        </authorList>
    </citation>
    <scope>NUCLEOTIDE SEQUENCE [LARGE SCALE GENOMIC DNA]</scope>
</reference>
<keyword evidence="1 3" id="KW-0963">Cytoplasm</keyword>
<comment type="subcellular location">
    <subcellularLocation>
        <location evidence="3">Cytoplasm</location>
    </subcellularLocation>
    <text evidence="3">The tmRNA-SmpB complex associates with stalled 70S ribosomes.</text>
</comment>
<comment type="function">
    <text evidence="3">Required for rescue of stalled ribosomes mediated by trans-translation. Binds to transfer-messenger RNA (tmRNA), required for stable association of tmRNA with ribosomes. tmRNA and SmpB together mimic tRNA shape, replacing the anticodon stem-loop with SmpB. tmRNA is encoded by the ssrA gene; the 2 termini fold to resemble tRNA(Ala) and it encodes a 'tag peptide', a short internal open reading frame. During trans-translation Ala-aminoacylated tmRNA acts like a tRNA, entering the A-site of stalled ribosomes, displacing the stalled mRNA. The ribosome then switches to translate the ORF on the tmRNA; the nascent peptide is terminated with the 'tag peptide' encoded by the tmRNA and targeted for degradation. The ribosome is freed to recommence translation, which seems to be the essential function of trans-translation.</text>
</comment>
<dbReference type="GO" id="GO:0005829">
    <property type="term" value="C:cytosol"/>
    <property type="evidence" value="ECO:0007669"/>
    <property type="project" value="TreeGrafter"/>
</dbReference>
<accession>A0A1F6FNC5</accession>
<dbReference type="SUPFAM" id="SSF74982">
    <property type="entry name" value="Small protein B (SmpB)"/>
    <property type="match status" value="1"/>
</dbReference>
<dbReference type="NCBIfam" id="TIGR00086">
    <property type="entry name" value="smpB"/>
    <property type="match status" value="1"/>
</dbReference>
<keyword evidence="2 3" id="KW-0694">RNA-binding</keyword>
<evidence type="ECO:0000256" key="2">
    <source>
        <dbReference type="ARBA" id="ARBA00022884"/>
    </source>
</evidence>
<evidence type="ECO:0000256" key="3">
    <source>
        <dbReference type="HAMAP-Rule" id="MF_00023"/>
    </source>
</evidence>
<organism evidence="4 5">
    <name type="scientific">Candidatus Kuenenbacteria bacterium RIFCSPHIGHO2_02_FULL_39_13</name>
    <dbReference type="NCBI Taxonomy" id="1798561"/>
    <lineage>
        <taxon>Bacteria</taxon>
        <taxon>Candidatus Kueneniibacteriota</taxon>
    </lineage>
</organism>
<proteinExistence type="inferred from homology"/>
<dbReference type="Gene3D" id="2.40.280.10">
    <property type="match status" value="1"/>
</dbReference>
<dbReference type="GO" id="GO:0070930">
    <property type="term" value="P:trans-translation-dependent protein tagging"/>
    <property type="evidence" value="ECO:0007669"/>
    <property type="project" value="TreeGrafter"/>
</dbReference>
<dbReference type="NCBIfam" id="NF003843">
    <property type="entry name" value="PRK05422.1"/>
    <property type="match status" value="1"/>
</dbReference>
<evidence type="ECO:0000313" key="5">
    <source>
        <dbReference type="Proteomes" id="UP000179136"/>
    </source>
</evidence>
<comment type="similarity">
    <text evidence="3">Belongs to the SmpB family.</text>
</comment>
<name>A0A1F6FNC5_9BACT</name>
<dbReference type="GO" id="GO:0003723">
    <property type="term" value="F:RNA binding"/>
    <property type="evidence" value="ECO:0007669"/>
    <property type="project" value="UniProtKB-UniRule"/>
</dbReference>
<evidence type="ECO:0000256" key="1">
    <source>
        <dbReference type="ARBA" id="ARBA00022490"/>
    </source>
</evidence>
<comment type="caution">
    <text evidence="4">The sequence shown here is derived from an EMBL/GenBank/DDBJ whole genome shotgun (WGS) entry which is preliminary data.</text>
</comment>
<protein>
    <recommendedName>
        <fullName evidence="3">SsrA-binding protein</fullName>
    </recommendedName>
    <alternativeName>
        <fullName evidence="3">Small protein B</fullName>
    </alternativeName>
</protein>
<evidence type="ECO:0000313" key="4">
    <source>
        <dbReference type="EMBL" id="OGG87357.1"/>
    </source>
</evidence>
<dbReference type="AlphaFoldDB" id="A0A1F6FNC5"/>
<dbReference type="STRING" id="1798561.A3B87_01300"/>
<dbReference type="InterPro" id="IPR023620">
    <property type="entry name" value="SmpB"/>
</dbReference>
<dbReference type="PROSITE" id="PS01317">
    <property type="entry name" value="SSRP"/>
    <property type="match status" value="1"/>
</dbReference>
<dbReference type="Proteomes" id="UP000179136">
    <property type="component" value="Unassembled WGS sequence"/>
</dbReference>
<gene>
    <name evidence="3" type="primary">smpB</name>
    <name evidence="4" type="ORF">A3B87_01300</name>
</gene>
<dbReference type="CDD" id="cd09294">
    <property type="entry name" value="SmpB"/>
    <property type="match status" value="1"/>
</dbReference>
<dbReference type="Pfam" id="PF01668">
    <property type="entry name" value="SmpB"/>
    <property type="match status" value="1"/>
</dbReference>
<sequence length="149" mass="17251">MSLAINKLAYYNYQIMDTFEAGLVLSGPEVKAVKNGGVNLKGSYINIKDDRQAWLVKAHIAPYQPAQLVQRNYDPYQERRLLLNRKELKTLFGKSKEAGITVVPLKVYLKHGLIKLEIGIARGKKKYDKRETIKKRDFERRKRGEINIF</sequence>
<dbReference type="PANTHER" id="PTHR30308">
    <property type="entry name" value="TMRNA-BINDING COMPONENT OF TRANS-TRANSLATION TAGGING COMPLEX"/>
    <property type="match status" value="1"/>
</dbReference>
<dbReference type="EMBL" id="MFMW01000015">
    <property type="protein sequence ID" value="OGG87357.1"/>
    <property type="molecule type" value="Genomic_DNA"/>
</dbReference>
<dbReference type="GO" id="GO:0070929">
    <property type="term" value="P:trans-translation"/>
    <property type="evidence" value="ECO:0007669"/>
    <property type="project" value="UniProtKB-UniRule"/>
</dbReference>
<dbReference type="InterPro" id="IPR020081">
    <property type="entry name" value="SsrA-bd_prot_CS"/>
</dbReference>
<dbReference type="InterPro" id="IPR000037">
    <property type="entry name" value="SsrA-bd_prot"/>
</dbReference>
<dbReference type="HAMAP" id="MF_00023">
    <property type="entry name" value="SmpB"/>
    <property type="match status" value="1"/>
</dbReference>